<keyword evidence="5" id="KW-1185">Reference proteome</keyword>
<proteinExistence type="predicted"/>
<feature type="domain" description="FAS1" evidence="3">
    <location>
        <begin position="282"/>
        <end position="435"/>
    </location>
</feature>
<dbReference type="InterPro" id="IPR050904">
    <property type="entry name" value="Adhesion/Biosynth-related"/>
</dbReference>
<dbReference type="Pfam" id="PF02469">
    <property type="entry name" value="Fasciclin"/>
    <property type="match status" value="2"/>
</dbReference>
<dbReference type="InterPro" id="IPR000782">
    <property type="entry name" value="FAS1_domain"/>
</dbReference>
<evidence type="ECO:0000259" key="3">
    <source>
        <dbReference type="PROSITE" id="PS50213"/>
    </source>
</evidence>
<dbReference type="SUPFAM" id="SSF82153">
    <property type="entry name" value="FAS1 domain"/>
    <property type="match status" value="2"/>
</dbReference>
<dbReference type="OrthoDB" id="7700931at2759"/>
<gene>
    <name evidence="4" type="ORF">K490DRAFT_76683</name>
</gene>
<dbReference type="AlphaFoldDB" id="A0A9P4LVQ6"/>
<evidence type="ECO:0000256" key="1">
    <source>
        <dbReference type="SAM" id="MobiDB-lite"/>
    </source>
</evidence>
<organism evidence="4 5">
    <name type="scientific">Saccharata proteae CBS 121410</name>
    <dbReference type="NCBI Taxonomy" id="1314787"/>
    <lineage>
        <taxon>Eukaryota</taxon>
        <taxon>Fungi</taxon>
        <taxon>Dikarya</taxon>
        <taxon>Ascomycota</taxon>
        <taxon>Pezizomycotina</taxon>
        <taxon>Dothideomycetes</taxon>
        <taxon>Dothideomycetes incertae sedis</taxon>
        <taxon>Botryosphaeriales</taxon>
        <taxon>Saccharataceae</taxon>
        <taxon>Saccharata</taxon>
    </lineage>
</organism>
<dbReference type="PROSITE" id="PS50213">
    <property type="entry name" value="FAS1"/>
    <property type="match status" value="2"/>
</dbReference>
<keyword evidence="2" id="KW-0732">Signal</keyword>
<name>A0A9P4LVQ6_9PEZI</name>
<dbReference type="PANTHER" id="PTHR10900">
    <property type="entry name" value="PERIOSTIN-RELATED"/>
    <property type="match status" value="1"/>
</dbReference>
<dbReference type="Proteomes" id="UP000799776">
    <property type="component" value="Unassembled WGS sequence"/>
</dbReference>
<feature type="chain" id="PRO_5040145646" evidence="2">
    <location>
        <begin position="16"/>
        <end position="476"/>
    </location>
</feature>
<evidence type="ECO:0000313" key="5">
    <source>
        <dbReference type="Proteomes" id="UP000799776"/>
    </source>
</evidence>
<feature type="region of interest" description="Disordered" evidence="1">
    <location>
        <begin position="116"/>
        <end position="136"/>
    </location>
</feature>
<dbReference type="EMBL" id="ML978815">
    <property type="protein sequence ID" value="KAF2083263.1"/>
    <property type="molecule type" value="Genomic_DNA"/>
</dbReference>
<evidence type="ECO:0000313" key="4">
    <source>
        <dbReference type="EMBL" id="KAF2083263.1"/>
    </source>
</evidence>
<protein>
    <submittedName>
        <fullName evidence="4">FAS1 domain-containing protein</fullName>
    </submittedName>
</protein>
<dbReference type="InterPro" id="IPR036378">
    <property type="entry name" value="FAS1_dom_sf"/>
</dbReference>
<sequence length="476" mass="52655">MKFAALLPLAALTSALVIPDEHAWADVQVEHHHADPLGLRLPAHPLQDIKDRLTRTKDAVDNAFHDVVDASRNALDDALARASDAGDALNDRIHGAAFDAESWLHNSLPRPHIPLHDLEGEHPPPPPHHGPHHHHKPNLTIYEMIAESKYTTKLAKLISEDDELVQLLNGTAANYTVFAPTDKAFEKIPKHHPKPSKEFIKRLLTYHVSADFYPAGRVLSTHTIPSLLKESSLGDEPMPQRLSVNLGLRGLTLNFYARIVAIDIFATNGVIHGLDSLLLPPPPVLKVIDLLPSEFSTLELGLAKTGLLDTLNTTDHAGGTFFAPSNFAFQKLGPRINAFLFSPSGIKYLKALLEYHVVVDQTLYSDAFYRGSEQKRTDSGYFHVDLPTLLDDRSLSVDVAKYGPFISIKINGFSRVVVQDGIAKDGVIQVVGNVLVPPKKLSMREEVTMWMGEEMSVEEFKERLEPFKKKMGSSLG</sequence>
<dbReference type="SMART" id="SM00554">
    <property type="entry name" value="FAS1"/>
    <property type="match status" value="2"/>
</dbReference>
<dbReference type="PANTHER" id="PTHR10900:SF125">
    <property type="entry name" value="FAS1 DOMAIN-CONTAINING PROTEIN YLR001C"/>
    <property type="match status" value="1"/>
</dbReference>
<feature type="signal peptide" evidence="2">
    <location>
        <begin position="1"/>
        <end position="15"/>
    </location>
</feature>
<comment type="caution">
    <text evidence="4">The sequence shown here is derived from an EMBL/GenBank/DDBJ whole genome shotgun (WGS) entry which is preliminary data.</text>
</comment>
<evidence type="ECO:0000256" key="2">
    <source>
        <dbReference type="SAM" id="SignalP"/>
    </source>
</evidence>
<reference evidence="4" key="1">
    <citation type="journal article" date="2020" name="Stud. Mycol.">
        <title>101 Dothideomycetes genomes: a test case for predicting lifestyles and emergence of pathogens.</title>
        <authorList>
            <person name="Haridas S."/>
            <person name="Albert R."/>
            <person name="Binder M."/>
            <person name="Bloem J."/>
            <person name="Labutti K."/>
            <person name="Salamov A."/>
            <person name="Andreopoulos B."/>
            <person name="Baker S."/>
            <person name="Barry K."/>
            <person name="Bills G."/>
            <person name="Bluhm B."/>
            <person name="Cannon C."/>
            <person name="Castanera R."/>
            <person name="Culley D."/>
            <person name="Daum C."/>
            <person name="Ezra D."/>
            <person name="Gonzalez J."/>
            <person name="Henrissat B."/>
            <person name="Kuo A."/>
            <person name="Liang C."/>
            <person name="Lipzen A."/>
            <person name="Lutzoni F."/>
            <person name="Magnuson J."/>
            <person name="Mondo S."/>
            <person name="Nolan M."/>
            <person name="Ohm R."/>
            <person name="Pangilinan J."/>
            <person name="Park H.-J."/>
            <person name="Ramirez L."/>
            <person name="Alfaro M."/>
            <person name="Sun H."/>
            <person name="Tritt A."/>
            <person name="Yoshinaga Y."/>
            <person name="Zwiers L.-H."/>
            <person name="Turgeon B."/>
            <person name="Goodwin S."/>
            <person name="Spatafora J."/>
            <person name="Crous P."/>
            <person name="Grigoriev I."/>
        </authorList>
    </citation>
    <scope>NUCLEOTIDE SEQUENCE</scope>
    <source>
        <strain evidence="4">CBS 121410</strain>
    </source>
</reference>
<feature type="domain" description="FAS1" evidence="3">
    <location>
        <begin position="138"/>
        <end position="278"/>
    </location>
</feature>
<accession>A0A9P4LVQ6</accession>
<dbReference type="Gene3D" id="2.30.180.10">
    <property type="entry name" value="FAS1 domain"/>
    <property type="match status" value="2"/>
</dbReference>